<sequence length="268" mass="30238">MEPDKQTEKAAFKMAGEIAGERVGKRVGNMARKMAGELTGGRSMYRKEFYIYGQDGRPVPAVIRNYREEDFDGMIAIQQACFPPPFPSELWWNREQLQNHVALFSEGALCVEIEGQLAGSMTGLMVDFDPEHPDHTWAEVTDEGYIRNHKPEGNTLYVVDISVAPSYRKLGLGKWLMFSMYEVVIQLGLERLLGGGRMPGYHHHAASLSAEQYVQAVIQGELKDPVLTFLLRCGRTPVKVVAGYLEDEESLNYGTLMEWRNPFKGVMK</sequence>
<reference evidence="3" key="1">
    <citation type="journal article" date="2019" name="Int. J. Syst. Evol. Microbiol.">
        <title>The Global Catalogue of Microorganisms (GCM) 10K type strain sequencing project: providing services to taxonomists for standard genome sequencing and annotation.</title>
        <authorList>
            <consortium name="The Broad Institute Genomics Platform"/>
            <consortium name="The Broad Institute Genome Sequencing Center for Infectious Disease"/>
            <person name="Wu L."/>
            <person name="Ma J."/>
        </authorList>
    </citation>
    <scope>NUCLEOTIDE SEQUENCE [LARGE SCALE GENOMIC DNA]</scope>
    <source>
        <strain evidence="3">CGMCC 1.15044</strain>
    </source>
</reference>
<dbReference type="CDD" id="cd04301">
    <property type="entry name" value="NAT_SF"/>
    <property type="match status" value="1"/>
</dbReference>
<organism evidence="2 3">
    <name type="scientific">Paenibacillus physcomitrellae</name>
    <dbReference type="NCBI Taxonomy" id="1619311"/>
    <lineage>
        <taxon>Bacteria</taxon>
        <taxon>Bacillati</taxon>
        <taxon>Bacillota</taxon>
        <taxon>Bacilli</taxon>
        <taxon>Bacillales</taxon>
        <taxon>Paenibacillaceae</taxon>
        <taxon>Paenibacillus</taxon>
    </lineage>
</organism>
<evidence type="ECO:0000259" key="1">
    <source>
        <dbReference type="PROSITE" id="PS51186"/>
    </source>
</evidence>
<evidence type="ECO:0000313" key="2">
    <source>
        <dbReference type="EMBL" id="GGA46625.1"/>
    </source>
</evidence>
<keyword evidence="3" id="KW-1185">Reference proteome</keyword>
<dbReference type="Proteomes" id="UP000609323">
    <property type="component" value="Unassembled WGS sequence"/>
</dbReference>
<gene>
    <name evidence="2" type="primary">ykwB</name>
    <name evidence="2" type="ORF">GCM10010917_34910</name>
</gene>
<evidence type="ECO:0000313" key="3">
    <source>
        <dbReference type="Proteomes" id="UP000609323"/>
    </source>
</evidence>
<accession>A0ABQ1GMA8</accession>
<proteinExistence type="predicted"/>
<dbReference type="InterPro" id="IPR016181">
    <property type="entry name" value="Acyl_CoA_acyltransferase"/>
</dbReference>
<dbReference type="Gene3D" id="3.40.630.30">
    <property type="match status" value="1"/>
</dbReference>
<protein>
    <submittedName>
        <fullName evidence="2">N-acetyltransferase YkwB</fullName>
    </submittedName>
</protein>
<dbReference type="Pfam" id="PF00583">
    <property type="entry name" value="Acetyltransf_1"/>
    <property type="match status" value="1"/>
</dbReference>
<dbReference type="InterPro" id="IPR000182">
    <property type="entry name" value="GNAT_dom"/>
</dbReference>
<name>A0ABQ1GMA8_9BACL</name>
<feature type="domain" description="N-acetyltransferase" evidence="1">
    <location>
        <begin position="61"/>
        <end position="262"/>
    </location>
</feature>
<dbReference type="PROSITE" id="PS51186">
    <property type="entry name" value="GNAT"/>
    <property type="match status" value="1"/>
</dbReference>
<dbReference type="SUPFAM" id="SSF55729">
    <property type="entry name" value="Acyl-CoA N-acyltransferases (Nat)"/>
    <property type="match status" value="1"/>
</dbReference>
<dbReference type="EMBL" id="BMHF01000014">
    <property type="protein sequence ID" value="GGA46625.1"/>
    <property type="molecule type" value="Genomic_DNA"/>
</dbReference>
<comment type="caution">
    <text evidence="2">The sequence shown here is derived from an EMBL/GenBank/DDBJ whole genome shotgun (WGS) entry which is preliminary data.</text>
</comment>